<organism evidence="7 8">
    <name type="scientific">Arcticibacter svalbardensis MN12-7</name>
    <dbReference type="NCBI Taxonomy" id="1150600"/>
    <lineage>
        <taxon>Bacteria</taxon>
        <taxon>Pseudomonadati</taxon>
        <taxon>Bacteroidota</taxon>
        <taxon>Sphingobacteriia</taxon>
        <taxon>Sphingobacteriales</taxon>
        <taxon>Sphingobacteriaceae</taxon>
        <taxon>Arcticibacter</taxon>
    </lineage>
</organism>
<dbReference type="Pfam" id="PF00230">
    <property type="entry name" value="MIP"/>
    <property type="match status" value="1"/>
</dbReference>
<keyword evidence="5 6" id="KW-0472">Membrane</keyword>
<evidence type="ECO:0000256" key="6">
    <source>
        <dbReference type="SAM" id="Phobius"/>
    </source>
</evidence>
<dbReference type="STRING" id="1150600.ADIARSV_1275"/>
<name>R9H2W1_9SPHI</name>
<proteinExistence type="predicted"/>
<sequence length="146" mass="15592">MGMIYTFGNISGAHLNPAVSITFTLVKRFPLSSLGPYIISQISGATLVSITLKYLFPNNHDLGSTVPSGSSGQSLILEIILAFILMLVIINTATVSKEQGMFAGLAMGRVVLFEALISGNTSVLWICILAPVVGASFAVMCWKYLF</sequence>
<dbReference type="InterPro" id="IPR023271">
    <property type="entry name" value="Aquaporin-like"/>
</dbReference>
<gene>
    <name evidence="7" type="ORF">ADIARSV_1275</name>
</gene>
<reference evidence="7 8" key="1">
    <citation type="journal article" date="2013" name="Genome Announc.">
        <title>Draft Genome Sequence of Arcticibacter svalbardensis Strain MN12-7T, a Member of the Family Sphingobacteriaceae Isolated from an Arctic Soil Sample.</title>
        <authorList>
            <person name="Shivaji S."/>
            <person name="Ara S."/>
            <person name="Prasad S."/>
            <person name="Manasa B.P."/>
            <person name="Begum Z."/>
            <person name="Singh A."/>
            <person name="Kumar Pinnaka A."/>
        </authorList>
    </citation>
    <scope>NUCLEOTIDE SEQUENCE [LARGE SCALE GENOMIC DNA]</scope>
    <source>
        <strain evidence="7 8">MN12-7</strain>
    </source>
</reference>
<feature type="transmembrane region" description="Helical" evidence="6">
    <location>
        <begin position="75"/>
        <end position="93"/>
    </location>
</feature>
<dbReference type="InterPro" id="IPR000425">
    <property type="entry name" value="MIP"/>
</dbReference>
<dbReference type="PANTHER" id="PTHR45724:SF13">
    <property type="entry name" value="AQUAPORIN NIP1-1-RELATED"/>
    <property type="match status" value="1"/>
</dbReference>
<dbReference type="eggNOG" id="COG0580">
    <property type="taxonomic scope" value="Bacteria"/>
</dbReference>
<dbReference type="InterPro" id="IPR022357">
    <property type="entry name" value="MIP_CS"/>
</dbReference>
<protein>
    <submittedName>
        <fullName evidence="7">MIP family channel protein</fullName>
    </submittedName>
</protein>
<evidence type="ECO:0000256" key="5">
    <source>
        <dbReference type="ARBA" id="ARBA00023136"/>
    </source>
</evidence>
<accession>R9H2W1</accession>
<evidence type="ECO:0000256" key="4">
    <source>
        <dbReference type="ARBA" id="ARBA00022989"/>
    </source>
</evidence>
<dbReference type="GO" id="GO:0015267">
    <property type="term" value="F:channel activity"/>
    <property type="evidence" value="ECO:0007669"/>
    <property type="project" value="InterPro"/>
</dbReference>
<dbReference type="SUPFAM" id="SSF81338">
    <property type="entry name" value="Aquaporin-like"/>
    <property type="match status" value="1"/>
</dbReference>
<dbReference type="GO" id="GO:0016020">
    <property type="term" value="C:membrane"/>
    <property type="evidence" value="ECO:0007669"/>
    <property type="project" value="UniProtKB-SubCell"/>
</dbReference>
<evidence type="ECO:0000313" key="7">
    <source>
        <dbReference type="EMBL" id="EOR95539.1"/>
    </source>
</evidence>
<dbReference type="PROSITE" id="PS00221">
    <property type="entry name" value="MIP"/>
    <property type="match status" value="1"/>
</dbReference>
<dbReference type="EMBL" id="AQPN01000048">
    <property type="protein sequence ID" value="EOR95539.1"/>
    <property type="molecule type" value="Genomic_DNA"/>
</dbReference>
<comment type="subcellular location">
    <subcellularLocation>
        <location evidence="1">Membrane</location>
        <topology evidence="1">Multi-pass membrane protein</topology>
    </subcellularLocation>
</comment>
<evidence type="ECO:0000256" key="2">
    <source>
        <dbReference type="ARBA" id="ARBA00022448"/>
    </source>
</evidence>
<dbReference type="PANTHER" id="PTHR45724">
    <property type="entry name" value="AQUAPORIN NIP2-1"/>
    <property type="match status" value="1"/>
</dbReference>
<keyword evidence="2" id="KW-0813">Transport</keyword>
<evidence type="ECO:0000256" key="3">
    <source>
        <dbReference type="ARBA" id="ARBA00022692"/>
    </source>
</evidence>
<dbReference type="Gene3D" id="1.20.1080.10">
    <property type="entry name" value="Glycerol uptake facilitator protein"/>
    <property type="match status" value="1"/>
</dbReference>
<feature type="transmembrane region" description="Helical" evidence="6">
    <location>
        <begin position="34"/>
        <end position="55"/>
    </location>
</feature>
<dbReference type="Proteomes" id="UP000014174">
    <property type="component" value="Unassembled WGS sequence"/>
</dbReference>
<dbReference type="AlphaFoldDB" id="R9H2W1"/>
<keyword evidence="3 6" id="KW-0812">Transmembrane</keyword>
<keyword evidence="4 6" id="KW-1133">Transmembrane helix</keyword>
<evidence type="ECO:0000256" key="1">
    <source>
        <dbReference type="ARBA" id="ARBA00004141"/>
    </source>
</evidence>
<comment type="caution">
    <text evidence="7">The sequence shown here is derived from an EMBL/GenBank/DDBJ whole genome shotgun (WGS) entry which is preliminary data.</text>
</comment>
<evidence type="ECO:0000313" key="8">
    <source>
        <dbReference type="Proteomes" id="UP000014174"/>
    </source>
</evidence>
<dbReference type="InterPro" id="IPR034294">
    <property type="entry name" value="Aquaporin_transptr"/>
</dbReference>
<feature type="transmembrane region" description="Helical" evidence="6">
    <location>
        <begin position="123"/>
        <end position="145"/>
    </location>
</feature>
<keyword evidence="8" id="KW-1185">Reference proteome</keyword>